<keyword evidence="4" id="KW-1015">Disulfide bond</keyword>
<accession>A0A316UM17</accession>
<dbReference type="InterPro" id="IPR036549">
    <property type="entry name" value="CX6/COA6-like_sf"/>
</dbReference>
<proteinExistence type="inferred from homology"/>
<dbReference type="Pfam" id="PF02297">
    <property type="entry name" value="COX6B"/>
    <property type="match status" value="1"/>
</dbReference>
<dbReference type="GO" id="GO:0005739">
    <property type="term" value="C:mitochondrion"/>
    <property type="evidence" value="ECO:0007669"/>
    <property type="project" value="UniProtKB-SubCell"/>
</dbReference>
<feature type="non-terminal residue" evidence="5">
    <location>
        <position position="94"/>
    </location>
</feature>
<evidence type="ECO:0000256" key="4">
    <source>
        <dbReference type="ARBA" id="ARBA00023157"/>
    </source>
</evidence>
<dbReference type="SUPFAM" id="SSF47694">
    <property type="entry name" value="Cytochrome c oxidase subunit h"/>
    <property type="match status" value="1"/>
</dbReference>
<dbReference type="RefSeq" id="XP_025360901.1">
    <property type="nucleotide sequence ID" value="XM_025504088.1"/>
</dbReference>
<evidence type="ECO:0000256" key="2">
    <source>
        <dbReference type="ARBA" id="ARBA00006425"/>
    </source>
</evidence>
<dbReference type="InterPro" id="IPR048280">
    <property type="entry name" value="COX6B-like"/>
</dbReference>
<organism evidence="5 6">
    <name type="scientific">Jaminaea rosea</name>
    <dbReference type="NCBI Taxonomy" id="1569628"/>
    <lineage>
        <taxon>Eukaryota</taxon>
        <taxon>Fungi</taxon>
        <taxon>Dikarya</taxon>
        <taxon>Basidiomycota</taxon>
        <taxon>Ustilaginomycotina</taxon>
        <taxon>Exobasidiomycetes</taxon>
        <taxon>Microstromatales</taxon>
        <taxon>Microstromatales incertae sedis</taxon>
        <taxon>Jaminaea</taxon>
    </lineage>
</organism>
<dbReference type="AlphaFoldDB" id="A0A316UM17"/>
<dbReference type="EMBL" id="KZ819672">
    <property type="protein sequence ID" value="PWN26289.1"/>
    <property type="molecule type" value="Genomic_DNA"/>
</dbReference>
<dbReference type="GeneID" id="37025911"/>
<evidence type="ECO:0000256" key="1">
    <source>
        <dbReference type="ARBA" id="ARBA00004173"/>
    </source>
</evidence>
<evidence type="ECO:0008006" key="7">
    <source>
        <dbReference type="Google" id="ProtNLM"/>
    </source>
</evidence>
<dbReference type="STRING" id="1569628.A0A316UM17"/>
<feature type="non-terminal residue" evidence="5">
    <location>
        <position position="1"/>
    </location>
</feature>
<evidence type="ECO:0000256" key="3">
    <source>
        <dbReference type="ARBA" id="ARBA00023128"/>
    </source>
</evidence>
<protein>
    <recommendedName>
        <fullName evidence="7">Cytochrome c oxidase, subunit VIb</fullName>
    </recommendedName>
</protein>
<comment type="similarity">
    <text evidence="2">Belongs to the cytochrome c oxidase subunit 6B family.</text>
</comment>
<name>A0A316UM17_9BASI</name>
<comment type="subcellular location">
    <subcellularLocation>
        <location evidence="1">Mitochondrion</location>
    </subcellularLocation>
</comment>
<dbReference type="PANTHER" id="PTHR47677:SF1">
    <property type="entry name" value="CYTOCHROME C OXIDASE ASSEMBLY FACTOR 6"/>
    <property type="match status" value="1"/>
</dbReference>
<evidence type="ECO:0000313" key="5">
    <source>
        <dbReference type="EMBL" id="PWN26289.1"/>
    </source>
</evidence>
<dbReference type="InterPro" id="IPR048281">
    <property type="entry name" value="COA6_fun"/>
</dbReference>
<evidence type="ECO:0000313" key="6">
    <source>
        <dbReference type="Proteomes" id="UP000245884"/>
    </source>
</evidence>
<keyword evidence="6" id="KW-1185">Reference proteome</keyword>
<dbReference type="Proteomes" id="UP000245884">
    <property type="component" value="Unassembled WGS sequence"/>
</dbReference>
<dbReference type="PANTHER" id="PTHR47677">
    <property type="entry name" value="CYTOCHROME C OXIDASE ASSEMBLY FACTOR 6"/>
    <property type="match status" value="1"/>
</dbReference>
<sequence length="94" mass="10295">PSSPVEDHLPTRTNRTACWAGRDAYFSCLDAHQLIIPPGNAGGSGGVEGAGKGVLGRSEDPCAKERDGYEGNCAKSWVDYFNKRRVLEERQKRM</sequence>
<dbReference type="OrthoDB" id="5545577at2759"/>
<dbReference type="Gene3D" id="1.10.10.140">
    <property type="entry name" value="Cytochrome c oxidase, subunit VIb"/>
    <property type="match status" value="1"/>
</dbReference>
<reference evidence="5 6" key="1">
    <citation type="journal article" date="2018" name="Mol. Biol. Evol.">
        <title>Broad Genomic Sampling Reveals a Smut Pathogenic Ancestry of the Fungal Clade Ustilaginomycotina.</title>
        <authorList>
            <person name="Kijpornyongpan T."/>
            <person name="Mondo S.J."/>
            <person name="Barry K."/>
            <person name="Sandor L."/>
            <person name="Lee J."/>
            <person name="Lipzen A."/>
            <person name="Pangilinan J."/>
            <person name="LaButti K."/>
            <person name="Hainaut M."/>
            <person name="Henrissat B."/>
            <person name="Grigoriev I.V."/>
            <person name="Spatafora J.W."/>
            <person name="Aime M.C."/>
        </authorList>
    </citation>
    <scope>NUCLEOTIDE SEQUENCE [LARGE SCALE GENOMIC DNA]</scope>
    <source>
        <strain evidence="5 6">MCA 5214</strain>
    </source>
</reference>
<gene>
    <name evidence="5" type="ORF">BDZ90DRAFT_210890</name>
</gene>
<keyword evidence="3" id="KW-0496">Mitochondrion</keyword>